<keyword evidence="3" id="KW-1185">Reference proteome</keyword>
<evidence type="ECO:0000256" key="1">
    <source>
        <dbReference type="SAM" id="MobiDB-lite"/>
    </source>
</evidence>
<evidence type="ECO:0000313" key="3">
    <source>
        <dbReference type="Proteomes" id="UP001159641"/>
    </source>
</evidence>
<dbReference type="AlphaFoldDB" id="A0AB34GBI0"/>
<dbReference type="EMBL" id="JAIQCJ010002358">
    <property type="protein sequence ID" value="KAJ8776743.1"/>
    <property type="molecule type" value="Genomic_DNA"/>
</dbReference>
<feature type="region of interest" description="Disordered" evidence="1">
    <location>
        <begin position="135"/>
        <end position="177"/>
    </location>
</feature>
<accession>A0AB34GBI0</accession>
<evidence type="ECO:0000313" key="2">
    <source>
        <dbReference type="EMBL" id="KAJ8776743.1"/>
    </source>
</evidence>
<gene>
    <name evidence="2" type="ORF">J1605_015332</name>
</gene>
<reference evidence="2 3" key="1">
    <citation type="submission" date="2022-11" db="EMBL/GenBank/DDBJ databases">
        <title>Whole genome sequence of Eschrichtius robustus ER-17-0199.</title>
        <authorList>
            <person name="Bruniche-Olsen A."/>
            <person name="Black A.N."/>
            <person name="Fields C.J."/>
            <person name="Walden K."/>
            <person name="Dewoody J.A."/>
        </authorList>
    </citation>
    <scope>NUCLEOTIDE SEQUENCE [LARGE SCALE GENOMIC DNA]</scope>
    <source>
        <strain evidence="2">ER-17-0199</strain>
        <tissue evidence="2">Blubber</tissue>
    </source>
</reference>
<organism evidence="2 3">
    <name type="scientific">Eschrichtius robustus</name>
    <name type="common">California gray whale</name>
    <name type="synonym">Eschrichtius gibbosus</name>
    <dbReference type="NCBI Taxonomy" id="9764"/>
    <lineage>
        <taxon>Eukaryota</taxon>
        <taxon>Metazoa</taxon>
        <taxon>Chordata</taxon>
        <taxon>Craniata</taxon>
        <taxon>Vertebrata</taxon>
        <taxon>Euteleostomi</taxon>
        <taxon>Mammalia</taxon>
        <taxon>Eutheria</taxon>
        <taxon>Laurasiatheria</taxon>
        <taxon>Artiodactyla</taxon>
        <taxon>Whippomorpha</taxon>
        <taxon>Cetacea</taxon>
        <taxon>Mysticeti</taxon>
        <taxon>Eschrichtiidae</taxon>
        <taxon>Eschrichtius</taxon>
    </lineage>
</organism>
<comment type="caution">
    <text evidence="2">The sequence shown here is derived from an EMBL/GenBank/DDBJ whole genome shotgun (WGS) entry which is preliminary data.</text>
</comment>
<name>A0AB34GBI0_ESCRO</name>
<sequence length="199" mass="20936">MAWPCLSPPLPLCLSQEGEASWLPLFLAKGEQRPWELVSPPANSSPASGPGLVLTHDLGTCSGVSLLKIFKACPFCALHPAVLLTVTLLPWLPRSSRGGRSCLLPGPVCSCCEANRVIAALPYSQHLCPRVSTATTPLGSGPSPQMAAPSLRTDPPCSLSSEAPAHDRQLGPGLYGDLPTPPMPWARLLSLTSSQPSHH</sequence>
<dbReference type="Proteomes" id="UP001159641">
    <property type="component" value="Unassembled WGS sequence"/>
</dbReference>
<proteinExistence type="predicted"/>
<protein>
    <submittedName>
        <fullName evidence="2">Uncharacterized protein</fullName>
    </submittedName>
</protein>